<organism evidence="2 3">
    <name type="scientific">Aestuariirhabdus litorea</name>
    <dbReference type="NCBI Taxonomy" id="2528527"/>
    <lineage>
        <taxon>Bacteria</taxon>
        <taxon>Pseudomonadati</taxon>
        <taxon>Pseudomonadota</taxon>
        <taxon>Gammaproteobacteria</taxon>
        <taxon>Oceanospirillales</taxon>
        <taxon>Aestuariirhabdaceae</taxon>
        <taxon>Aestuariirhabdus</taxon>
    </lineage>
</organism>
<feature type="domain" description="Transglutaminase-like" evidence="1">
    <location>
        <begin position="68"/>
        <end position="140"/>
    </location>
</feature>
<dbReference type="Pfam" id="PF01841">
    <property type="entry name" value="Transglut_core"/>
    <property type="match status" value="1"/>
</dbReference>
<accession>A0A3P3VRW4</accession>
<dbReference type="SUPFAM" id="SSF54001">
    <property type="entry name" value="Cysteine proteinases"/>
    <property type="match status" value="1"/>
</dbReference>
<evidence type="ECO:0000313" key="3">
    <source>
        <dbReference type="Proteomes" id="UP000280792"/>
    </source>
</evidence>
<dbReference type="Gene3D" id="3.10.620.30">
    <property type="match status" value="1"/>
</dbReference>
<sequence>MTLDTYLTPTPAIDSDHPQVRRFTQVSVEGIEGVREQAVAIYYAVRDGIRYDPYRIATRLESARASATLANGYGYCVSKAVLMAAMGRVLNIPTRLGFADVRNHLTSDKLREVMGSDLFAWHGYVELWIEGRWVKATPAFNLSLCEKTGVKPLEFDGRTDSIFHPFDASGQRHMEYVTDHGQYADLPLALLLKEYERHYPGIMPELERTGGIEGDFEAEARADIS</sequence>
<dbReference type="InterPro" id="IPR038765">
    <property type="entry name" value="Papain-like_cys_pep_sf"/>
</dbReference>
<gene>
    <name evidence="2" type="ORF">D0544_04840</name>
</gene>
<dbReference type="Proteomes" id="UP000280792">
    <property type="component" value="Unassembled WGS sequence"/>
</dbReference>
<dbReference type="RefSeq" id="WP_125014865.1">
    <property type="nucleotide sequence ID" value="NZ_QWEZ01000001.1"/>
</dbReference>
<comment type="caution">
    <text evidence="2">The sequence shown here is derived from an EMBL/GenBank/DDBJ whole genome shotgun (WGS) entry which is preliminary data.</text>
</comment>
<dbReference type="SMART" id="SM00460">
    <property type="entry name" value="TGc"/>
    <property type="match status" value="1"/>
</dbReference>
<evidence type="ECO:0000313" key="2">
    <source>
        <dbReference type="EMBL" id="RRJ84436.1"/>
    </source>
</evidence>
<proteinExistence type="predicted"/>
<evidence type="ECO:0000259" key="1">
    <source>
        <dbReference type="SMART" id="SM00460"/>
    </source>
</evidence>
<dbReference type="InterPro" id="IPR002931">
    <property type="entry name" value="Transglutaminase-like"/>
</dbReference>
<reference evidence="2 3" key="2">
    <citation type="submission" date="2018-12" db="EMBL/GenBank/DDBJ databases">
        <title>Simiduia agarivorans gen. nov., sp. nov., a marine, agarolytic bacterium isolated from shallow coastal water from Keelung, Taiwan.</title>
        <authorList>
            <person name="Shieh W.Y."/>
        </authorList>
    </citation>
    <scope>NUCLEOTIDE SEQUENCE [LARGE SCALE GENOMIC DNA]</scope>
    <source>
        <strain evidence="2 3">GTF-13</strain>
    </source>
</reference>
<dbReference type="PANTHER" id="PTHR33490:SF3">
    <property type="entry name" value="CONSERVED INTEGRAL MEMBRANE PROTEIN"/>
    <property type="match status" value="1"/>
</dbReference>
<dbReference type="EMBL" id="QWEZ01000001">
    <property type="protein sequence ID" value="RRJ84436.1"/>
    <property type="molecule type" value="Genomic_DNA"/>
</dbReference>
<keyword evidence="3" id="KW-1185">Reference proteome</keyword>
<name>A0A3P3VRW4_9GAMM</name>
<reference evidence="2 3" key="1">
    <citation type="submission" date="2018-08" db="EMBL/GenBank/DDBJ databases">
        <authorList>
            <person name="Khan S.A."/>
        </authorList>
    </citation>
    <scope>NUCLEOTIDE SEQUENCE [LARGE SCALE GENOMIC DNA]</scope>
    <source>
        <strain evidence="2 3">GTF-13</strain>
    </source>
</reference>
<dbReference type="AlphaFoldDB" id="A0A3P3VRW4"/>
<dbReference type="PANTHER" id="PTHR33490">
    <property type="entry name" value="BLR5614 PROTEIN-RELATED"/>
    <property type="match status" value="1"/>
</dbReference>
<protein>
    <submittedName>
        <fullName evidence="2">Transglutaminase domain-containing protein</fullName>
    </submittedName>
</protein>